<accession>A0A679JAL4</accession>
<gene>
    <name evidence="6" type="ORF">VVAX_06167</name>
</gene>
<sequence length="441" mass="45495">MNAGMNPHGDSSLVLEADVAVCGGGVAGTMAAVAAARQGASVVLVERYGFLGGNATAGAVAQFNSWQTGNGRKVVAGLAEEVVSRLRLYGGARAHESFVMSTGHRMDRVEYAPEVLKLVLDDMVAEAGVRPLLHASLLGVDCNGRQVAGLRVLTKGGVLAVRAGVLVDASGDMDALKQAGARFLELGDGEALQPATMMFRFGPIDFGRFGALSKAELAELAARGYAQGGLARAALHSSRDPYSDDGWFNISRLGIDATDPLALGAAEIEGRRQAWKAATFLAAAVPGCENGRLRAFATQVGVRETRRVEGDHVLTAGELLAPVQFPDAIAAGAYPIDIHPAQGGALHYVPMDDDHAYQIPYRSLLPTTLDNALVVGRGISASHEALAAIRVMTISMAVGHAAGIAAAIAAKAAGAGMGAQVRAVEPPVLREALVRGGAVLA</sequence>
<keyword evidence="1" id="KW-0004">4Fe-4S</keyword>
<dbReference type="Gene3D" id="3.50.50.60">
    <property type="entry name" value="FAD/NAD(P)-binding domain"/>
    <property type="match status" value="1"/>
</dbReference>
<keyword evidence="2" id="KW-0479">Metal-binding</keyword>
<evidence type="ECO:0000256" key="5">
    <source>
        <dbReference type="ARBA" id="ARBA00023014"/>
    </source>
</evidence>
<dbReference type="Pfam" id="PF12831">
    <property type="entry name" value="FAD_oxidored"/>
    <property type="match status" value="1"/>
</dbReference>
<protein>
    <recommendedName>
        <fullName evidence="7">FAD-dependent oxidoreductase</fullName>
    </recommendedName>
</protein>
<dbReference type="AlphaFoldDB" id="A0A679JAL4"/>
<dbReference type="PANTHER" id="PTHR43498">
    <property type="entry name" value="FERREDOXIN:COB-COM HETERODISULFIDE REDUCTASE SUBUNIT A"/>
    <property type="match status" value="1"/>
</dbReference>
<evidence type="ECO:0000256" key="3">
    <source>
        <dbReference type="ARBA" id="ARBA00023002"/>
    </source>
</evidence>
<keyword evidence="5" id="KW-0411">Iron-sulfur</keyword>
<dbReference type="PANTHER" id="PTHR43498:SF1">
    <property type="entry name" value="COB--COM HETERODISULFIDE REDUCTASE IRON-SULFUR SUBUNIT A"/>
    <property type="match status" value="1"/>
</dbReference>
<evidence type="ECO:0000313" key="6">
    <source>
        <dbReference type="EMBL" id="CAA2109895.1"/>
    </source>
</evidence>
<proteinExistence type="predicted"/>
<evidence type="ECO:0000256" key="2">
    <source>
        <dbReference type="ARBA" id="ARBA00022723"/>
    </source>
</evidence>
<evidence type="ECO:0000256" key="4">
    <source>
        <dbReference type="ARBA" id="ARBA00023004"/>
    </source>
</evidence>
<dbReference type="GO" id="GO:0046872">
    <property type="term" value="F:metal ion binding"/>
    <property type="evidence" value="ECO:0007669"/>
    <property type="project" value="UniProtKB-KW"/>
</dbReference>
<evidence type="ECO:0008006" key="7">
    <source>
        <dbReference type="Google" id="ProtNLM"/>
    </source>
</evidence>
<dbReference type="InterPro" id="IPR036188">
    <property type="entry name" value="FAD/NAD-bd_sf"/>
</dbReference>
<dbReference type="GO" id="GO:0051539">
    <property type="term" value="F:4 iron, 4 sulfur cluster binding"/>
    <property type="evidence" value="ECO:0007669"/>
    <property type="project" value="UniProtKB-KW"/>
</dbReference>
<dbReference type="EMBL" id="LR743508">
    <property type="protein sequence ID" value="CAA2109895.1"/>
    <property type="molecule type" value="Genomic_DNA"/>
</dbReference>
<evidence type="ECO:0000256" key="1">
    <source>
        <dbReference type="ARBA" id="ARBA00022485"/>
    </source>
</evidence>
<name>A0A679JAL4_VARPD</name>
<dbReference type="GO" id="GO:0016491">
    <property type="term" value="F:oxidoreductase activity"/>
    <property type="evidence" value="ECO:0007669"/>
    <property type="project" value="UniProtKB-KW"/>
</dbReference>
<dbReference type="RefSeq" id="WP_339094006.1">
    <property type="nucleotide sequence ID" value="NZ_LR743508.1"/>
</dbReference>
<reference evidence="6" key="1">
    <citation type="submission" date="2019-12" db="EMBL/GenBank/DDBJ databases">
        <authorList>
            <person name="Cremers G."/>
        </authorList>
    </citation>
    <scope>NUCLEOTIDE SEQUENCE</scope>
    <source>
        <strain evidence="6">Vvax</strain>
    </source>
</reference>
<keyword evidence="3" id="KW-0560">Oxidoreductase</keyword>
<keyword evidence="4" id="KW-0408">Iron</keyword>
<dbReference type="SUPFAM" id="SSF51905">
    <property type="entry name" value="FAD/NAD(P)-binding domain"/>
    <property type="match status" value="1"/>
</dbReference>
<dbReference type="InterPro" id="IPR039650">
    <property type="entry name" value="HdrA-like"/>
</dbReference>
<organism evidence="6">
    <name type="scientific">Variovorax paradoxus</name>
    <dbReference type="NCBI Taxonomy" id="34073"/>
    <lineage>
        <taxon>Bacteria</taxon>
        <taxon>Pseudomonadati</taxon>
        <taxon>Pseudomonadota</taxon>
        <taxon>Betaproteobacteria</taxon>
        <taxon>Burkholderiales</taxon>
        <taxon>Comamonadaceae</taxon>
        <taxon>Variovorax</taxon>
    </lineage>
</organism>